<reference evidence="2" key="1">
    <citation type="submission" date="2019-11" db="EMBL/GenBank/DDBJ databases">
        <authorList>
            <person name="Liu Y."/>
            <person name="Hou J."/>
            <person name="Li T.-Q."/>
            <person name="Guan C.-H."/>
            <person name="Wu X."/>
            <person name="Wu H.-Z."/>
            <person name="Ling F."/>
            <person name="Zhang R."/>
            <person name="Shi X.-G."/>
            <person name="Ren J.-P."/>
            <person name="Chen E.-F."/>
            <person name="Sun J.-M."/>
        </authorList>
    </citation>
    <scope>NUCLEOTIDE SEQUENCE</scope>
    <source>
        <strain evidence="2">Adult_tree_wgs_1</strain>
        <tissue evidence="2">Leaves</tissue>
    </source>
</reference>
<dbReference type="InterPro" id="IPR036070">
    <property type="entry name" value="Nop_dom_sf"/>
</dbReference>
<dbReference type="PANTHER" id="PTHR13904">
    <property type="entry name" value="PRE-MRNA SPLICING FACTOR PRP31"/>
    <property type="match status" value="1"/>
</dbReference>
<dbReference type="Pfam" id="PF01798">
    <property type="entry name" value="Nop"/>
    <property type="match status" value="1"/>
</dbReference>
<dbReference type="EMBL" id="WJXA01000006">
    <property type="protein sequence ID" value="KAF7140805.1"/>
    <property type="molecule type" value="Genomic_DNA"/>
</dbReference>
<dbReference type="InterPro" id="IPR042239">
    <property type="entry name" value="Nop_C"/>
</dbReference>
<dbReference type="GO" id="GO:0046540">
    <property type="term" value="C:U4/U6 x U5 tri-snRNP complex"/>
    <property type="evidence" value="ECO:0007669"/>
    <property type="project" value="InterPro"/>
</dbReference>
<name>A0A834LMT4_RHOSS</name>
<comment type="caution">
    <text evidence="2">The sequence shown here is derived from an EMBL/GenBank/DDBJ whole genome shotgun (WGS) entry which is preliminary data.</text>
</comment>
<evidence type="ECO:0000313" key="3">
    <source>
        <dbReference type="Proteomes" id="UP000626092"/>
    </source>
</evidence>
<accession>A0A834LMT4</accession>
<dbReference type="InterPro" id="IPR027105">
    <property type="entry name" value="Prp31"/>
</dbReference>
<dbReference type="GO" id="GO:0005687">
    <property type="term" value="C:U4 snRNP"/>
    <property type="evidence" value="ECO:0007669"/>
    <property type="project" value="TreeGrafter"/>
</dbReference>
<dbReference type="GO" id="GO:0071011">
    <property type="term" value="C:precatalytic spliceosome"/>
    <property type="evidence" value="ECO:0007669"/>
    <property type="project" value="TreeGrafter"/>
</dbReference>
<dbReference type="InterPro" id="IPR002687">
    <property type="entry name" value="Nop_dom"/>
</dbReference>
<dbReference type="GO" id="GO:0000244">
    <property type="term" value="P:spliceosomal tri-snRNP complex assembly"/>
    <property type="evidence" value="ECO:0007669"/>
    <property type="project" value="InterPro"/>
</dbReference>
<dbReference type="Proteomes" id="UP000626092">
    <property type="component" value="Unassembled WGS sequence"/>
</dbReference>
<evidence type="ECO:0000259" key="1">
    <source>
        <dbReference type="Pfam" id="PF01798"/>
    </source>
</evidence>
<feature type="domain" description="Nop" evidence="1">
    <location>
        <begin position="124"/>
        <end position="167"/>
    </location>
</feature>
<proteinExistence type="predicted"/>
<organism evidence="2 3">
    <name type="scientific">Rhododendron simsii</name>
    <name type="common">Sims's rhododendron</name>
    <dbReference type="NCBI Taxonomy" id="118357"/>
    <lineage>
        <taxon>Eukaryota</taxon>
        <taxon>Viridiplantae</taxon>
        <taxon>Streptophyta</taxon>
        <taxon>Embryophyta</taxon>
        <taxon>Tracheophyta</taxon>
        <taxon>Spermatophyta</taxon>
        <taxon>Magnoliopsida</taxon>
        <taxon>eudicotyledons</taxon>
        <taxon>Gunneridae</taxon>
        <taxon>Pentapetalae</taxon>
        <taxon>asterids</taxon>
        <taxon>Ericales</taxon>
        <taxon>Ericaceae</taxon>
        <taxon>Ericoideae</taxon>
        <taxon>Rhodoreae</taxon>
        <taxon>Rhododendron</taxon>
    </lineage>
</organism>
<dbReference type="AlphaFoldDB" id="A0A834LMT4"/>
<sequence>MNGDLDRILLLVGEDENIGNFLFIHSLRASFGLHLGGKMLIDISFLIYLHETCFWVLSEFNNLDMATRFSEQVNNKMATLSISDDSMEQDDDNLEEDVLDSRSYPRKFFAKGGLRVWDGFRSHGKVHAFVGSITEYFAPNLCAVFGSEVASKLIVGTAGGLSALANMILASWFLAFQYVARNSTVAALVDWMRGDPTDKTGRCIRDEIIRVSEQWQKKSYLAAKQGSELDPLPIFKPKGRKDR</sequence>
<gene>
    <name evidence="2" type="ORF">RHSIM_Rhsim06G0228300</name>
</gene>
<dbReference type="Gene3D" id="1.10.246.90">
    <property type="entry name" value="Nop domain"/>
    <property type="match status" value="1"/>
</dbReference>
<dbReference type="OrthoDB" id="10454962at2759"/>
<evidence type="ECO:0000313" key="2">
    <source>
        <dbReference type="EMBL" id="KAF7140805.1"/>
    </source>
</evidence>
<dbReference type="SUPFAM" id="SSF89124">
    <property type="entry name" value="Nop domain"/>
    <property type="match status" value="1"/>
</dbReference>
<keyword evidence="3" id="KW-1185">Reference proteome</keyword>
<protein>
    <recommendedName>
        <fullName evidence="1">Nop domain-containing protein</fullName>
    </recommendedName>
</protein>
<dbReference type="PANTHER" id="PTHR13904:SF0">
    <property type="entry name" value="U4_U6 SMALL NUCLEAR RIBONUCLEOPROTEIN PRP31"/>
    <property type="match status" value="1"/>
</dbReference>